<accession>T1FT04</accession>
<dbReference type="HOGENOM" id="CLU_324215_0_0_1"/>
<feature type="region of interest" description="Disordered" evidence="1">
    <location>
        <begin position="35"/>
        <end position="54"/>
    </location>
</feature>
<proteinExistence type="predicted"/>
<evidence type="ECO:0000313" key="3">
    <source>
        <dbReference type="EnsemblMetazoa" id="HelroP191466"/>
    </source>
</evidence>
<protein>
    <submittedName>
        <fullName evidence="2 3">Uncharacterized protein</fullName>
    </submittedName>
</protein>
<feature type="compositionally biased region" description="Polar residues" evidence="1">
    <location>
        <begin position="42"/>
        <end position="54"/>
    </location>
</feature>
<feature type="region of interest" description="Disordered" evidence="1">
    <location>
        <begin position="566"/>
        <end position="585"/>
    </location>
</feature>
<dbReference type="EnsemblMetazoa" id="HelroT191466">
    <property type="protein sequence ID" value="HelroP191466"/>
    <property type="gene ID" value="HelroG191466"/>
</dbReference>
<feature type="region of interest" description="Disordered" evidence="1">
    <location>
        <begin position="715"/>
        <end position="744"/>
    </location>
</feature>
<dbReference type="InParanoid" id="T1FT04"/>
<dbReference type="RefSeq" id="XP_009016716.1">
    <property type="nucleotide sequence ID" value="XM_009018468.1"/>
</dbReference>
<feature type="compositionally biased region" description="Polar residues" evidence="1">
    <location>
        <begin position="566"/>
        <end position="581"/>
    </location>
</feature>
<organism evidence="3 4">
    <name type="scientific">Helobdella robusta</name>
    <name type="common">Californian leech</name>
    <dbReference type="NCBI Taxonomy" id="6412"/>
    <lineage>
        <taxon>Eukaryota</taxon>
        <taxon>Metazoa</taxon>
        <taxon>Spiralia</taxon>
        <taxon>Lophotrochozoa</taxon>
        <taxon>Annelida</taxon>
        <taxon>Clitellata</taxon>
        <taxon>Hirudinea</taxon>
        <taxon>Rhynchobdellida</taxon>
        <taxon>Glossiphoniidae</taxon>
        <taxon>Helobdella</taxon>
    </lineage>
</organism>
<dbReference type="CTD" id="20211951"/>
<reference evidence="3" key="3">
    <citation type="submission" date="2015-06" db="UniProtKB">
        <authorList>
            <consortium name="EnsemblMetazoa"/>
        </authorList>
    </citation>
    <scope>IDENTIFICATION</scope>
</reference>
<feature type="compositionally biased region" description="Polar residues" evidence="1">
    <location>
        <begin position="720"/>
        <end position="744"/>
    </location>
</feature>
<dbReference type="AlphaFoldDB" id="T1FT04"/>
<sequence>MLNDLEDSKDIIETDLIKEAVLQIFESTPQHFNDLSDELDQASGSNHGQSTNVVDRQTTDCKTPLIFYPLQTQKEARHLVTCLQKHNIWTEQLCRLTNQSIHNFFQWKSGKGRPWIGIRLMAVINDIIESIFEEVSTDDVVQFESQTAQDECRKEETIKNGNCNRKKISIRKVHKRRSQMKISKEEELKQPLIYNESKIATQATVYNEMPGNRTSTNEEKLLSSHQTFTKNNDVKKENAPVNENITAKLYVPVKLSQENEIKTTKISFPSALLIQNCDKITSTDRASEGLTSKKKIADETCRNNKPQLIGGDTGEINFNKLTKPHTCEDRTDTSNNSSFKKEAGDEEFIRDDFQKDGCKIKQEDTNEKVDVGCRDIITSPNPNKCYEDDQTTYFSQISKKEEECGIGPNKIKFLIAKFNSCEPPTNDYKLARRAINENRVQPFRRFVLGNISQRYVAKPSADQQSKLIDFKNEFVTSNESKVNNYRKNIDLRQTNDKKNLPISNNNEPTAFQRFVSGNLSIRSTPVTRSNKNDWGEERKQQATMYAQPEINKPSLTPKNNEQIIPNSFASSSCNTPNFKKSSSTDREPIKLNSFLSSNFMSESCQDFMSNQKKLIARPSQGSFMAEAVGLQAYTPTKDKTWRHQITHSISNCTRIKSSNTFSTDTRRLSSEKILGNNNIEYTSNNIKNANINKNNNVDSKSYKFMNKPLSWSMNEHKISSSDGNKLTQPTNKTTQSDEAPSNKNHFVTRHNEDYQKSLHIHNRHSCGNSQVSEITKPPITANKQAETISANKKNINFTQNSHINKNNSREMYANNYNEPNKHRSQNKDSIKYASYTPSIRTNNVNAKRLHDSNEKTNLKKTHSQKVNDLIRKFNNFKSEFMFESSALKWNI</sequence>
<name>T1FT04_HELRO</name>
<dbReference type="EMBL" id="KB096365">
    <property type="protein sequence ID" value="ESO05401.1"/>
    <property type="molecule type" value="Genomic_DNA"/>
</dbReference>
<dbReference type="Proteomes" id="UP000015101">
    <property type="component" value="Unassembled WGS sequence"/>
</dbReference>
<keyword evidence="4" id="KW-1185">Reference proteome</keyword>
<reference evidence="4" key="1">
    <citation type="submission" date="2012-12" db="EMBL/GenBank/DDBJ databases">
        <authorList>
            <person name="Hellsten U."/>
            <person name="Grimwood J."/>
            <person name="Chapman J.A."/>
            <person name="Shapiro H."/>
            <person name="Aerts A."/>
            <person name="Otillar R.P."/>
            <person name="Terry A.Y."/>
            <person name="Boore J.L."/>
            <person name="Simakov O."/>
            <person name="Marletaz F."/>
            <person name="Cho S.-J."/>
            <person name="Edsinger-Gonzales E."/>
            <person name="Havlak P."/>
            <person name="Kuo D.-H."/>
            <person name="Larsson T."/>
            <person name="Lv J."/>
            <person name="Arendt D."/>
            <person name="Savage R."/>
            <person name="Osoegawa K."/>
            <person name="de Jong P."/>
            <person name="Lindberg D.R."/>
            <person name="Seaver E.C."/>
            <person name="Weisblat D.A."/>
            <person name="Putnam N.H."/>
            <person name="Grigoriev I.V."/>
            <person name="Rokhsar D.S."/>
        </authorList>
    </citation>
    <scope>NUCLEOTIDE SEQUENCE</scope>
</reference>
<feature type="region of interest" description="Disordered" evidence="1">
    <location>
        <begin position="324"/>
        <end position="343"/>
    </location>
</feature>
<reference evidence="2 4" key="2">
    <citation type="journal article" date="2013" name="Nature">
        <title>Insights into bilaterian evolution from three spiralian genomes.</title>
        <authorList>
            <person name="Simakov O."/>
            <person name="Marletaz F."/>
            <person name="Cho S.J."/>
            <person name="Edsinger-Gonzales E."/>
            <person name="Havlak P."/>
            <person name="Hellsten U."/>
            <person name="Kuo D.H."/>
            <person name="Larsson T."/>
            <person name="Lv J."/>
            <person name="Arendt D."/>
            <person name="Savage R."/>
            <person name="Osoegawa K."/>
            <person name="de Jong P."/>
            <person name="Grimwood J."/>
            <person name="Chapman J.A."/>
            <person name="Shapiro H."/>
            <person name="Aerts A."/>
            <person name="Otillar R.P."/>
            <person name="Terry A.Y."/>
            <person name="Boore J.L."/>
            <person name="Grigoriev I.V."/>
            <person name="Lindberg D.R."/>
            <person name="Seaver E.C."/>
            <person name="Weisblat D.A."/>
            <person name="Putnam N.H."/>
            <person name="Rokhsar D.S."/>
        </authorList>
    </citation>
    <scope>NUCLEOTIDE SEQUENCE</scope>
</reference>
<evidence type="ECO:0000313" key="4">
    <source>
        <dbReference type="Proteomes" id="UP000015101"/>
    </source>
</evidence>
<dbReference type="KEGG" id="hro:HELRODRAFT_191466"/>
<evidence type="ECO:0000256" key="1">
    <source>
        <dbReference type="SAM" id="MobiDB-lite"/>
    </source>
</evidence>
<evidence type="ECO:0000313" key="2">
    <source>
        <dbReference type="EMBL" id="ESO05401.1"/>
    </source>
</evidence>
<dbReference type="GeneID" id="20211951"/>
<gene>
    <name evidence="3" type="primary">20211951</name>
    <name evidence="2" type="ORF">HELRODRAFT_191466</name>
</gene>
<dbReference type="EMBL" id="AMQM01003934">
    <property type="status" value="NOT_ANNOTATED_CDS"/>
    <property type="molecule type" value="Genomic_DNA"/>
</dbReference>